<evidence type="ECO:0000256" key="6">
    <source>
        <dbReference type="SAM" id="Phobius"/>
    </source>
</evidence>
<feature type="transmembrane region" description="Helical" evidence="6">
    <location>
        <begin position="143"/>
        <end position="161"/>
    </location>
</feature>
<keyword evidence="8" id="KW-1185">Reference proteome</keyword>
<reference evidence="8" key="1">
    <citation type="journal article" date="2019" name="Int. J. Syst. Evol. Microbiol.">
        <title>The Global Catalogue of Microorganisms (GCM) 10K type strain sequencing project: providing services to taxonomists for standard genome sequencing and annotation.</title>
        <authorList>
            <consortium name="The Broad Institute Genomics Platform"/>
            <consortium name="The Broad Institute Genome Sequencing Center for Infectious Disease"/>
            <person name="Wu L."/>
            <person name="Ma J."/>
        </authorList>
    </citation>
    <scope>NUCLEOTIDE SEQUENCE [LARGE SCALE GENOMIC DNA]</scope>
    <source>
        <strain evidence="8">CCUG 62414</strain>
    </source>
</reference>
<feature type="transmembrane region" description="Helical" evidence="6">
    <location>
        <begin position="117"/>
        <end position="137"/>
    </location>
</feature>
<protein>
    <submittedName>
        <fullName evidence="7">Lysoplasmalogenase family protein</fullName>
    </submittedName>
</protein>
<evidence type="ECO:0000256" key="5">
    <source>
        <dbReference type="ARBA" id="ARBA00023136"/>
    </source>
</evidence>
<proteinExistence type="inferred from homology"/>
<comment type="subcellular location">
    <subcellularLocation>
        <location evidence="1">Membrane</location>
        <topology evidence="1">Multi-pass membrane protein</topology>
    </subcellularLocation>
</comment>
<dbReference type="Pfam" id="PF07947">
    <property type="entry name" value="YhhN"/>
    <property type="match status" value="1"/>
</dbReference>
<dbReference type="Proteomes" id="UP001597061">
    <property type="component" value="Unassembled WGS sequence"/>
</dbReference>
<feature type="transmembrane region" description="Helical" evidence="6">
    <location>
        <begin position="36"/>
        <end position="53"/>
    </location>
</feature>
<feature type="transmembrane region" description="Helical" evidence="6">
    <location>
        <begin position="65"/>
        <end position="81"/>
    </location>
</feature>
<evidence type="ECO:0000256" key="1">
    <source>
        <dbReference type="ARBA" id="ARBA00004141"/>
    </source>
</evidence>
<feature type="transmembrane region" description="Helical" evidence="6">
    <location>
        <begin position="12"/>
        <end position="30"/>
    </location>
</feature>
<feature type="transmembrane region" description="Helical" evidence="6">
    <location>
        <begin position="173"/>
        <end position="192"/>
    </location>
</feature>
<evidence type="ECO:0000313" key="8">
    <source>
        <dbReference type="Proteomes" id="UP001597061"/>
    </source>
</evidence>
<keyword evidence="4 6" id="KW-1133">Transmembrane helix</keyword>
<feature type="transmembrane region" description="Helical" evidence="6">
    <location>
        <begin position="87"/>
        <end position="105"/>
    </location>
</feature>
<evidence type="ECO:0000256" key="4">
    <source>
        <dbReference type="ARBA" id="ARBA00022989"/>
    </source>
</evidence>
<keyword evidence="5 6" id="KW-0472">Membrane</keyword>
<dbReference type="PANTHER" id="PTHR31885:SF6">
    <property type="entry name" value="GH04784P"/>
    <property type="match status" value="1"/>
</dbReference>
<dbReference type="PANTHER" id="PTHR31885">
    <property type="entry name" value="GH04784P"/>
    <property type="match status" value="1"/>
</dbReference>
<dbReference type="EMBL" id="JBHTJI010000001">
    <property type="protein sequence ID" value="MFD0989598.1"/>
    <property type="molecule type" value="Genomic_DNA"/>
</dbReference>
<evidence type="ECO:0000256" key="3">
    <source>
        <dbReference type="ARBA" id="ARBA00022692"/>
    </source>
</evidence>
<comment type="caution">
    <text evidence="7">The sequence shown here is derived from an EMBL/GenBank/DDBJ whole genome shotgun (WGS) entry which is preliminary data.</text>
</comment>
<evidence type="ECO:0000256" key="2">
    <source>
        <dbReference type="ARBA" id="ARBA00007375"/>
    </source>
</evidence>
<dbReference type="InterPro" id="IPR012506">
    <property type="entry name" value="TMEM86B-like"/>
</dbReference>
<feature type="transmembrane region" description="Helical" evidence="6">
    <location>
        <begin position="204"/>
        <end position="222"/>
    </location>
</feature>
<gene>
    <name evidence="7" type="ORF">ACFQ1R_05785</name>
</gene>
<name>A0ABW3JJ70_9FLAO</name>
<evidence type="ECO:0000313" key="7">
    <source>
        <dbReference type="EMBL" id="MFD0989598.1"/>
    </source>
</evidence>
<keyword evidence="3 6" id="KW-0812">Transmembrane</keyword>
<dbReference type="RefSeq" id="WP_379925176.1">
    <property type="nucleotide sequence ID" value="NZ_JBHTJI010000001.1"/>
</dbReference>
<sequence length="236" mass="27816">MLKSIYLNKIKFTVVFVTVLFIDVCIKIYLNNNNYRFFSKPLILISLIAYYYINMKHKRKKVERNVVFALFFFLLGDFMILNYLNKVFLVLSMLFFAVGKLFFCLKFKSKEDFEFSRLFPFSIIVYLGITFVISLIYKNLKAFLIPGLITLFISLLMLNLAYLRKAQFSKFSYFYVLFGCLLFVLVESINAVNTFNKILPFPSFFNTIFYGISMYLIILGITEEDDDVLKSYGELN</sequence>
<accession>A0ABW3JJ70</accession>
<organism evidence="7 8">
    <name type="scientific">Mariniflexile jejuense</name>
    <dbReference type="NCBI Taxonomy" id="1173582"/>
    <lineage>
        <taxon>Bacteria</taxon>
        <taxon>Pseudomonadati</taxon>
        <taxon>Bacteroidota</taxon>
        <taxon>Flavobacteriia</taxon>
        <taxon>Flavobacteriales</taxon>
        <taxon>Flavobacteriaceae</taxon>
        <taxon>Mariniflexile</taxon>
    </lineage>
</organism>
<comment type="similarity">
    <text evidence="2">Belongs to the TMEM86 family.</text>
</comment>